<proteinExistence type="predicted"/>
<dbReference type="InterPro" id="IPR029060">
    <property type="entry name" value="PIN-like_dom_sf"/>
</dbReference>
<keyword evidence="3" id="KW-1185">Reference proteome</keyword>
<dbReference type="EMBL" id="JABXYJ010000001">
    <property type="protein sequence ID" value="NVO76776.1"/>
    <property type="molecule type" value="Genomic_DNA"/>
</dbReference>
<sequence length="155" mass="17790">MDAIIPKRIVIDTNVCLDLFVFQDQRWNVLREELNNQQLQAVTRSDCRDEWLAVLKYPHLPVTPDTLAPICQQFDDLIACVSPVSLDHIRLPVCSDKDDQKFLEIARDTQAATLITKDKALLKLARKMRNAGMFSIETPEQFLTNYTLSKNQTNT</sequence>
<evidence type="ECO:0000313" key="2">
    <source>
        <dbReference type="EMBL" id="NVO76776.1"/>
    </source>
</evidence>
<evidence type="ECO:0000313" key="3">
    <source>
        <dbReference type="Proteomes" id="UP000588051"/>
    </source>
</evidence>
<dbReference type="Proteomes" id="UP000588051">
    <property type="component" value="Unassembled WGS sequence"/>
</dbReference>
<name>A0A850QKT9_9BURK</name>
<protein>
    <submittedName>
        <fullName evidence="2">Putative toxin-antitoxin system toxin component, PIN family</fullName>
    </submittedName>
</protein>
<dbReference type="RefSeq" id="WP_176802010.1">
    <property type="nucleotide sequence ID" value="NZ_JABXYJ010000001.1"/>
</dbReference>
<dbReference type="PANTHER" id="PTHR34610:SF3">
    <property type="entry name" value="SSL7007 PROTEIN"/>
    <property type="match status" value="1"/>
</dbReference>
<dbReference type="Pfam" id="PF13470">
    <property type="entry name" value="PIN_3"/>
    <property type="match status" value="1"/>
</dbReference>
<gene>
    <name evidence="2" type="ORF">HV832_02855</name>
</gene>
<dbReference type="InterPro" id="IPR002850">
    <property type="entry name" value="PIN_toxin-like"/>
</dbReference>
<dbReference type="InterPro" id="IPR002716">
    <property type="entry name" value="PIN_dom"/>
</dbReference>
<accession>A0A850QKT9</accession>
<dbReference type="NCBIfam" id="TIGR00305">
    <property type="entry name" value="putative toxin-antitoxin system toxin component, PIN family"/>
    <property type="match status" value="1"/>
</dbReference>
<reference evidence="2 3" key="1">
    <citation type="submission" date="2020-06" db="EMBL/GenBank/DDBJ databases">
        <authorList>
            <person name="Qiu C."/>
            <person name="Liu Z."/>
        </authorList>
    </citation>
    <scope>NUCLEOTIDE SEQUENCE [LARGE SCALE GENOMIC DNA]</scope>
    <source>
        <strain evidence="2 3">EM 1</strain>
    </source>
</reference>
<dbReference type="AlphaFoldDB" id="A0A850QKT9"/>
<feature type="domain" description="PIN" evidence="1">
    <location>
        <begin position="8"/>
        <end position="120"/>
    </location>
</feature>
<evidence type="ECO:0000259" key="1">
    <source>
        <dbReference type="Pfam" id="PF13470"/>
    </source>
</evidence>
<dbReference type="SUPFAM" id="SSF88723">
    <property type="entry name" value="PIN domain-like"/>
    <property type="match status" value="1"/>
</dbReference>
<comment type="caution">
    <text evidence="2">The sequence shown here is derived from an EMBL/GenBank/DDBJ whole genome shotgun (WGS) entry which is preliminary data.</text>
</comment>
<dbReference type="PANTHER" id="PTHR34610">
    <property type="entry name" value="SSL7007 PROTEIN"/>
    <property type="match status" value="1"/>
</dbReference>
<organism evidence="2 3">
    <name type="scientific">Undibacterium oligocarboniphilum</name>
    <dbReference type="NCBI Taxonomy" id="666702"/>
    <lineage>
        <taxon>Bacteria</taxon>
        <taxon>Pseudomonadati</taxon>
        <taxon>Pseudomonadota</taxon>
        <taxon>Betaproteobacteria</taxon>
        <taxon>Burkholderiales</taxon>
        <taxon>Oxalobacteraceae</taxon>
        <taxon>Undibacterium</taxon>
    </lineage>
</organism>